<organism evidence="2 3">
    <name type="scientific">Thermus scotoductus</name>
    <dbReference type="NCBI Taxonomy" id="37636"/>
    <lineage>
        <taxon>Bacteria</taxon>
        <taxon>Thermotogati</taxon>
        <taxon>Deinococcota</taxon>
        <taxon>Deinococci</taxon>
        <taxon>Thermales</taxon>
        <taxon>Thermaceae</taxon>
        <taxon>Thermus</taxon>
    </lineage>
</organism>
<reference evidence="2 3" key="1">
    <citation type="submission" date="2015-09" db="EMBL/GenBank/DDBJ databases">
        <title>Draft genome sequence of Thermus scotoductus strain K1 isolated from a geothermal spring in Nagorno-Karabakh, Armenia.</title>
        <authorList>
            <person name="Saghatelyan A."/>
            <person name="Poghosyan L."/>
            <person name="Panosyan H."/>
            <person name="Birkeland N.-K."/>
        </authorList>
    </citation>
    <scope>NUCLEOTIDE SEQUENCE [LARGE SCALE GENOMIC DNA]</scope>
    <source>
        <strain evidence="2 3">K1</strain>
    </source>
</reference>
<dbReference type="PATRIC" id="fig|37636.3.peg.1320"/>
<proteinExistence type="predicted"/>
<gene>
    <name evidence="2" type="ORF">AN926_00810</name>
</gene>
<evidence type="ECO:0000313" key="2">
    <source>
        <dbReference type="EMBL" id="KPD32778.1"/>
    </source>
</evidence>
<feature type="domain" description="Clp1 P-loop" evidence="1">
    <location>
        <begin position="6"/>
        <end position="164"/>
    </location>
</feature>
<evidence type="ECO:0000259" key="1">
    <source>
        <dbReference type="Pfam" id="PF16575"/>
    </source>
</evidence>
<comment type="caution">
    <text evidence="2">The sequence shown here is derived from an EMBL/GenBank/DDBJ whole genome shotgun (WGS) entry which is preliminary data.</text>
</comment>
<dbReference type="InterPro" id="IPR032319">
    <property type="entry name" value="CLP1_P"/>
</dbReference>
<dbReference type="AlphaFoldDB" id="A0A0N0IRL9"/>
<accession>A0A0N0IRL9</accession>
<dbReference type="InterPro" id="IPR027417">
    <property type="entry name" value="P-loop_NTPase"/>
</dbReference>
<sequence>MLLLAGPTDTGKSTLALRLLEKAKEAYLLDLDPGQGALPGAFTLFHYREGTLTPLRRYLLGALSPRGMEAQAVVGALRLARLIPKGSPAVTDTDGYLDPGFRLLQIEALVPAEVLVLGWEELYQALSWRRDLRARLAPPLQGVRRKTPAERRKSRLERLLAHFQEARPRPLPLGHMPAYPMEPPEPQRLYGLLDGEGFLLGYGRLLAWAGDEGLFLTPVGEEVARVVPTRLLFPIPALPG</sequence>
<dbReference type="EMBL" id="LJJR01000004">
    <property type="protein sequence ID" value="KPD32778.1"/>
    <property type="molecule type" value="Genomic_DNA"/>
</dbReference>
<dbReference type="Gene3D" id="3.40.50.300">
    <property type="entry name" value="P-loop containing nucleotide triphosphate hydrolases"/>
    <property type="match status" value="1"/>
</dbReference>
<dbReference type="Pfam" id="PF16575">
    <property type="entry name" value="CLP1_P"/>
    <property type="match status" value="1"/>
</dbReference>
<protein>
    <recommendedName>
        <fullName evidence="1">Clp1 P-loop domain-containing protein</fullName>
    </recommendedName>
</protein>
<evidence type="ECO:0000313" key="3">
    <source>
        <dbReference type="Proteomes" id="UP000053099"/>
    </source>
</evidence>
<dbReference type="Proteomes" id="UP000053099">
    <property type="component" value="Unassembled WGS sequence"/>
</dbReference>
<name>A0A0N0IRL9_THESC</name>